<keyword evidence="5" id="KW-1133">Transmembrane helix</keyword>
<dbReference type="InterPro" id="IPR045584">
    <property type="entry name" value="Pilin-like"/>
</dbReference>
<dbReference type="RefSeq" id="WP_189643193.1">
    <property type="nucleotide sequence ID" value="NZ_BNAL01000019.1"/>
</dbReference>
<evidence type="ECO:0000313" key="6">
    <source>
        <dbReference type="EMBL" id="GHG04438.1"/>
    </source>
</evidence>
<keyword evidence="3" id="KW-0574">Periplasm</keyword>
<keyword evidence="7" id="KW-1185">Reference proteome</keyword>
<evidence type="ECO:0000256" key="3">
    <source>
        <dbReference type="ARBA" id="ARBA00022764"/>
    </source>
</evidence>
<comment type="caution">
    <text evidence="6">The sequence shown here is derived from an EMBL/GenBank/DDBJ whole genome shotgun (WGS) entry which is preliminary data.</text>
</comment>
<dbReference type="Gene3D" id="3.30.700.10">
    <property type="entry name" value="Glycoprotein, Type 4 Pilin"/>
    <property type="match status" value="1"/>
</dbReference>
<keyword evidence="5" id="KW-0812">Transmembrane</keyword>
<gene>
    <name evidence="6" type="ORF">GCM10017783_16320</name>
</gene>
<dbReference type="EMBL" id="BNAL01000019">
    <property type="protein sequence ID" value="GHG04438.1"/>
    <property type="molecule type" value="Genomic_DNA"/>
</dbReference>
<evidence type="ECO:0000256" key="4">
    <source>
        <dbReference type="ARBA" id="ARBA00023237"/>
    </source>
</evidence>
<evidence type="ECO:0000256" key="1">
    <source>
        <dbReference type="ARBA" id="ARBA00004203"/>
    </source>
</evidence>
<evidence type="ECO:0000256" key="2">
    <source>
        <dbReference type="ARBA" id="ARBA00004418"/>
    </source>
</evidence>
<organism evidence="6 7">
    <name type="scientific">Deinococcus piscis</name>
    <dbReference type="NCBI Taxonomy" id="394230"/>
    <lineage>
        <taxon>Bacteria</taxon>
        <taxon>Thermotogati</taxon>
        <taxon>Deinococcota</taxon>
        <taxon>Deinococci</taxon>
        <taxon>Deinococcales</taxon>
        <taxon>Deinococcaceae</taxon>
        <taxon>Deinococcus</taxon>
    </lineage>
</organism>
<dbReference type="SUPFAM" id="SSF54523">
    <property type="entry name" value="Pili subunits"/>
    <property type="match status" value="1"/>
</dbReference>
<evidence type="ECO:0000313" key="7">
    <source>
        <dbReference type="Proteomes" id="UP000632154"/>
    </source>
</evidence>
<accession>A0ABQ3K5B5</accession>
<proteinExistence type="predicted"/>
<dbReference type="PROSITE" id="PS00409">
    <property type="entry name" value="PROKAR_NTER_METHYL"/>
    <property type="match status" value="1"/>
</dbReference>
<protein>
    <submittedName>
        <fullName evidence="6">Pili assembly chaperone</fullName>
    </submittedName>
</protein>
<feature type="transmembrane region" description="Helical" evidence="5">
    <location>
        <begin position="12"/>
        <end position="37"/>
    </location>
</feature>
<comment type="subcellular location">
    <subcellularLocation>
        <location evidence="1">Cell outer membrane</location>
        <topology evidence="1">Single-pass membrane protein</topology>
    </subcellularLocation>
    <subcellularLocation>
        <location evidence="2">Periplasm</location>
    </subcellularLocation>
</comment>
<keyword evidence="4" id="KW-0998">Cell outer membrane</keyword>
<dbReference type="NCBIfam" id="TIGR02532">
    <property type="entry name" value="IV_pilin_GFxxxE"/>
    <property type="match status" value="1"/>
</dbReference>
<name>A0ABQ3K5B5_9DEIO</name>
<keyword evidence="5" id="KW-0472">Membrane</keyword>
<dbReference type="InterPro" id="IPR012902">
    <property type="entry name" value="N_methyl_site"/>
</dbReference>
<sequence length="158" mass="16853">MIQSLENHRQAGFSLIEVLVVMAILGILLSMGIVNYIRNVQAAEVRDAAALITSQLRQARAQAQKDSVDMKMSWNAAGQYGLGPASASSTMQALPKGVQLRCKTSCEGSSVTFGAPFGELRSATGTVFELVSPYEGIRSYEVRLVGVTGKAMMVPVTP</sequence>
<dbReference type="Pfam" id="PF07963">
    <property type="entry name" value="N_methyl"/>
    <property type="match status" value="1"/>
</dbReference>
<reference evidence="7" key="1">
    <citation type="journal article" date="2019" name="Int. J. Syst. Evol. Microbiol.">
        <title>The Global Catalogue of Microorganisms (GCM) 10K type strain sequencing project: providing services to taxonomists for standard genome sequencing and annotation.</title>
        <authorList>
            <consortium name="The Broad Institute Genomics Platform"/>
            <consortium name="The Broad Institute Genome Sequencing Center for Infectious Disease"/>
            <person name="Wu L."/>
            <person name="Ma J."/>
        </authorList>
    </citation>
    <scope>NUCLEOTIDE SEQUENCE [LARGE SCALE GENOMIC DNA]</scope>
    <source>
        <strain evidence="7">CGMCC 1.18439</strain>
    </source>
</reference>
<dbReference type="Proteomes" id="UP000632154">
    <property type="component" value="Unassembled WGS sequence"/>
</dbReference>
<evidence type="ECO:0000256" key="5">
    <source>
        <dbReference type="SAM" id="Phobius"/>
    </source>
</evidence>